<comment type="subcellular location">
    <subcellularLocation>
        <location evidence="1 7">Membrane</location>
        <topology evidence="1 7">Multi-pass membrane protein</topology>
    </subcellularLocation>
</comment>
<dbReference type="PANTHER" id="PTHR31376:SF17">
    <property type="entry name" value="PURINE PERMEASE 21-RELATED"/>
    <property type="match status" value="1"/>
</dbReference>
<dbReference type="GO" id="GO:0015211">
    <property type="term" value="F:purine nucleoside transmembrane transporter activity"/>
    <property type="evidence" value="ECO:0007669"/>
    <property type="project" value="UniProtKB-UniRule"/>
</dbReference>
<evidence type="ECO:0000256" key="1">
    <source>
        <dbReference type="ARBA" id="ARBA00004141"/>
    </source>
</evidence>
<reference evidence="8 9" key="1">
    <citation type="submission" date="2022-03" db="EMBL/GenBank/DDBJ databases">
        <authorList>
            <person name="Nunn A."/>
            <person name="Chopra R."/>
            <person name="Nunn A."/>
            <person name="Contreras Garrido A."/>
        </authorList>
    </citation>
    <scope>NUCLEOTIDE SEQUENCE [LARGE SCALE GENOMIC DNA]</scope>
</reference>
<keyword evidence="4 7" id="KW-0812">Transmembrane</keyword>
<name>A0AAU9RJN0_THLAR</name>
<dbReference type="InterPro" id="IPR037185">
    <property type="entry name" value="EmrE-like"/>
</dbReference>
<keyword evidence="6 7" id="KW-0472">Membrane</keyword>
<feature type="transmembrane region" description="Helical" evidence="7">
    <location>
        <begin position="347"/>
        <end position="364"/>
    </location>
</feature>
<dbReference type="GO" id="GO:0016020">
    <property type="term" value="C:membrane"/>
    <property type="evidence" value="ECO:0007669"/>
    <property type="project" value="UniProtKB-SubCell"/>
</dbReference>
<dbReference type="SUPFAM" id="SSF103481">
    <property type="entry name" value="Multidrug resistance efflux transporter EmrE"/>
    <property type="match status" value="1"/>
</dbReference>
<feature type="transmembrane region" description="Helical" evidence="7">
    <location>
        <begin position="320"/>
        <end position="340"/>
    </location>
</feature>
<dbReference type="PANTHER" id="PTHR31376">
    <property type="entry name" value="OS09G0467300 PROTEIN-RELATED"/>
    <property type="match status" value="1"/>
</dbReference>
<accession>A0AAU9RJN0</accession>
<evidence type="ECO:0000256" key="7">
    <source>
        <dbReference type="RuleBase" id="RU368015"/>
    </source>
</evidence>
<feature type="transmembrane region" description="Helical" evidence="7">
    <location>
        <begin position="181"/>
        <end position="200"/>
    </location>
</feature>
<evidence type="ECO:0000256" key="5">
    <source>
        <dbReference type="ARBA" id="ARBA00022989"/>
    </source>
</evidence>
<gene>
    <name evidence="8" type="ORF">TAV2_LOCUS4394</name>
</gene>
<organism evidence="8 9">
    <name type="scientific">Thlaspi arvense</name>
    <name type="common">Field penny-cress</name>
    <dbReference type="NCBI Taxonomy" id="13288"/>
    <lineage>
        <taxon>Eukaryota</taxon>
        <taxon>Viridiplantae</taxon>
        <taxon>Streptophyta</taxon>
        <taxon>Embryophyta</taxon>
        <taxon>Tracheophyta</taxon>
        <taxon>Spermatophyta</taxon>
        <taxon>Magnoliopsida</taxon>
        <taxon>eudicotyledons</taxon>
        <taxon>Gunneridae</taxon>
        <taxon>Pentapetalae</taxon>
        <taxon>rosids</taxon>
        <taxon>malvids</taxon>
        <taxon>Brassicales</taxon>
        <taxon>Brassicaceae</taxon>
        <taxon>Thlaspideae</taxon>
        <taxon>Thlaspi</taxon>
    </lineage>
</organism>
<evidence type="ECO:0000256" key="3">
    <source>
        <dbReference type="ARBA" id="ARBA00022448"/>
    </source>
</evidence>
<keyword evidence="3 7" id="KW-0813">Transport</keyword>
<evidence type="ECO:0000256" key="6">
    <source>
        <dbReference type="ARBA" id="ARBA00023136"/>
    </source>
</evidence>
<keyword evidence="5 7" id="KW-1133">Transmembrane helix</keyword>
<protein>
    <recommendedName>
        <fullName evidence="7">Probable purine permease</fullName>
    </recommendedName>
</protein>
<feature type="transmembrane region" description="Helical" evidence="7">
    <location>
        <begin position="54"/>
        <end position="77"/>
    </location>
</feature>
<feature type="transmembrane region" description="Helical" evidence="7">
    <location>
        <begin position="249"/>
        <end position="270"/>
    </location>
</feature>
<sequence>MKPADLVISNMGETREEQMQIVLVEETKETSPIPTNENANYHPAVPLVQKWLKIGLYSLFGLSGASVATLLGSFYFEKGGKSKWVAALVQFAGFVILLPFLLISPKRPLTEEGYQRPNKPSAILLTSIYLSFGVFQAGGSLLSIVGLQYLPASTYSLVSASQLAFTALFSFFINAQKLTPFIINSLVVLLISSVLLVVNTSSTGSSVSKGKYILGFLCTVAASASSALMVNLAQLFYRQVLKKATFGVIIKLIIYQSLIASCAMVVGLFASGEWKGLRKEMDDYESGKVSYVMTLVWTAICWQLSSIGSVGLIFSVSSLFSSVITTLTIPIVPVGAAIFLHDKMNGIKVMSLLLAIWGFVSYMYQHYLEDFKSRNETASVAPEDSSNERC</sequence>
<comment type="caution">
    <text evidence="8">The sequence shown here is derived from an EMBL/GenBank/DDBJ whole genome shotgun (WGS) entry which is preliminary data.</text>
</comment>
<evidence type="ECO:0000313" key="9">
    <source>
        <dbReference type="Proteomes" id="UP000836841"/>
    </source>
</evidence>
<feature type="transmembrane region" description="Helical" evidence="7">
    <location>
        <begin position="154"/>
        <end position="175"/>
    </location>
</feature>
<dbReference type="Proteomes" id="UP000836841">
    <property type="component" value="Unassembled WGS sequence"/>
</dbReference>
<evidence type="ECO:0000256" key="4">
    <source>
        <dbReference type="ARBA" id="ARBA00022692"/>
    </source>
</evidence>
<dbReference type="EMBL" id="CAJVSB020000075">
    <property type="protein sequence ID" value="CAH2041091.1"/>
    <property type="molecule type" value="Genomic_DNA"/>
</dbReference>
<feature type="transmembrane region" description="Helical" evidence="7">
    <location>
        <begin position="291"/>
        <end position="314"/>
    </location>
</feature>
<dbReference type="InterPro" id="IPR030182">
    <property type="entry name" value="PUP_plant"/>
</dbReference>
<evidence type="ECO:0000256" key="2">
    <source>
        <dbReference type="ARBA" id="ARBA00006213"/>
    </source>
</evidence>
<comment type="similarity">
    <text evidence="2 7">Belongs to the purine permeases (TC 2.A.7.14) family.</text>
</comment>
<dbReference type="Pfam" id="PF16913">
    <property type="entry name" value="PUNUT"/>
    <property type="match status" value="1"/>
</dbReference>
<proteinExistence type="inferred from homology"/>
<dbReference type="AlphaFoldDB" id="A0AAU9RJN0"/>
<keyword evidence="9" id="KW-1185">Reference proteome</keyword>
<feature type="transmembrane region" description="Helical" evidence="7">
    <location>
        <begin position="84"/>
        <end position="103"/>
    </location>
</feature>
<feature type="transmembrane region" description="Helical" evidence="7">
    <location>
        <begin position="123"/>
        <end position="147"/>
    </location>
</feature>
<feature type="transmembrane region" description="Helical" evidence="7">
    <location>
        <begin position="212"/>
        <end position="237"/>
    </location>
</feature>
<dbReference type="GO" id="GO:0005345">
    <property type="term" value="F:purine nucleobase transmembrane transporter activity"/>
    <property type="evidence" value="ECO:0007669"/>
    <property type="project" value="UniProtKB-UniRule"/>
</dbReference>
<evidence type="ECO:0000313" key="8">
    <source>
        <dbReference type="EMBL" id="CAH2041091.1"/>
    </source>
</evidence>